<feature type="compositionally biased region" description="Polar residues" evidence="1">
    <location>
        <begin position="189"/>
        <end position="207"/>
    </location>
</feature>
<feature type="region of interest" description="Disordered" evidence="1">
    <location>
        <begin position="280"/>
        <end position="306"/>
    </location>
</feature>
<keyword evidence="3" id="KW-1185">Reference proteome</keyword>
<dbReference type="CDD" id="cd00043">
    <property type="entry name" value="CYCLIN_SF"/>
    <property type="match status" value="1"/>
</dbReference>
<comment type="caution">
    <text evidence="2">The sequence shown here is derived from an EMBL/GenBank/DDBJ whole genome shotgun (WGS) entry which is preliminary data.</text>
</comment>
<evidence type="ECO:0000313" key="3">
    <source>
        <dbReference type="Proteomes" id="UP000650467"/>
    </source>
</evidence>
<feature type="compositionally biased region" description="Low complexity" evidence="1">
    <location>
        <begin position="280"/>
        <end position="289"/>
    </location>
</feature>
<reference evidence="2" key="1">
    <citation type="journal article" date="2020" name="bioRxiv">
        <title>Comparative genomics of Chlamydomonas.</title>
        <authorList>
            <person name="Craig R.J."/>
            <person name="Hasan A.R."/>
            <person name="Ness R.W."/>
            <person name="Keightley P.D."/>
        </authorList>
    </citation>
    <scope>NUCLEOTIDE SEQUENCE</scope>
    <source>
        <strain evidence="2">SAG 7.73</strain>
    </source>
</reference>
<protein>
    <submittedName>
        <fullName evidence="2">Uncharacterized protein</fullName>
    </submittedName>
</protein>
<feature type="compositionally biased region" description="Low complexity" evidence="1">
    <location>
        <begin position="208"/>
        <end position="222"/>
    </location>
</feature>
<dbReference type="EMBL" id="JAEHOC010000028">
    <property type="protein sequence ID" value="KAG2430075.1"/>
    <property type="molecule type" value="Genomic_DNA"/>
</dbReference>
<dbReference type="AlphaFoldDB" id="A0A835VW40"/>
<proteinExistence type="predicted"/>
<organism evidence="2 3">
    <name type="scientific">Chlamydomonas incerta</name>
    <dbReference type="NCBI Taxonomy" id="51695"/>
    <lineage>
        <taxon>Eukaryota</taxon>
        <taxon>Viridiplantae</taxon>
        <taxon>Chlorophyta</taxon>
        <taxon>core chlorophytes</taxon>
        <taxon>Chlorophyceae</taxon>
        <taxon>CS clade</taxon>
        <taxon>Chlamydomonadales</taxon>
        <taxon>Chlamydomonadaceae</taxon>
        <taxon>Chlamydomonas</taxon>
    </lineage>
</organism>
<dbReference type="Proteomes" id="UP000650467">
    <property type="component" value="Unassembled WGS sequence"/>
</dbReference>
<evidence type="ECO:0000313" key="2">
    <source>
        <dbReference type="EMBL" id="KAG2430075.1"/>
    </source>
</evidence>
<gene>
    <name evidence="2" type="ORF">HXX76_010174</name>
</gene>
<accession>A0A835VW40</accession>
<feature type="compositionally biased region" description="Low complexity" evidence="1">
    <location>
        <begin position="156"/>
        <end position="182"/>
    </location>
</feature>
<sequence>MPSQQQEQQQMVQVQVAAVYCPPTANEAAAPPAVGHVPSLNRPSCSSSYATTLYTTTSCAATSCDDDVTQCEPRYSSHHALAQMQLRMQELIQTLAPVVSTWQALGPQPAPEPQSCRCVHPPTHAPLDVFTGTLAPQQEVYDLPWLLTPLPPAPARAPGQPSRLQQVHPQHPQQQQPQQQQQELMRMQPLQSQQHEASSSYLRQMPTQSVSQLPLPQQCQQPAALSSHTLRHLLLQQQPQLQAHVQQQHSLQPQQGIVVLAAVSPSSRWQQQLVLQPVLQQPPSQSAQPREYQQASSAGARSRFPRPCLPVPAVNSPYEWIMHVCKALVLTPDTTGRLAAHIFHRVEDAIRLMVAVRPRVGQGRRDDGAGGPGDMAGAERVYGMAAIWIAAKLEERRREMPRASTLAAVVSTSPGVLAAVELRILQWVDWAPLGGFVPDDSHLLTWGNC</sequence>
<dbReference type="OrthoDB" id="548393at2759"/>
<evidence type="ECO:0000256" key="1">
    <source>
        <dbReference type="SAM" id="MobiDB-lite"/>
    </source>
</evidence>
<feature type="region of interest" description="Disordered" evidence="1">
    <location>
        <begin position="151"/>
        <end position="222"/>
    </location>
</feature>
<name>A0A835VW40_CHLIN</name>